<feature type="compositionally biased region" description="Basic and acidic residues" evidence="1">
    <location>
        <begin position="308"/>
        <end position="319"/>
    </location>
</feature>
<dbReference type="PANTHER" id="PTHR44167">
    <property type="entry name" value="OVARIAN-SPECIFIC SERINE/THREONINE-PROTEIN KINASE LOK-RELATED"/>
    <property type="match status" value="1"/>
</dbReference>
<evidence type="ECO:0000256" key="1">
    <source>
        <dbReference type="SAM" id="MobiDB-lite"/>
    </source>
</evidence>
<gene>
    <name evidence="3" type="ORF">QBC35DRAFT_60792</name>
</gene>
<feature type="region of interest" description="Disordered" evidence="1">
    <location>
        <begin position="284"/>
        <end position="332"/>
    </location>
</feature>
<dbReference type="InterPro" id="IPR000719">
    <property type="entry name" value="Prot_kinase_dom"/>
</dbReference>
<evidence type="ECO:0000313" key="4">
    <source>
        <dbReference type="Proteomes" id="UP001302126"/>
    </source>
</evidence>
<feature type="domain" description="Protein kinase" evidence="2">
    <location>
        <begin position="1"/>
        <end position="341"/>
    </location>
</feature>
<keyword evidence="4" id="KW-1185">Reference proteome</keyword>
<dbReference type="GO" id="GO:0004672">
    <property type="term" value="F:protein kinase activity"/>
    <property type="evidence" value="ECO:0007669"/>
    <property type="project" value="InterPro"/>
</dbReference>
<dbReference type="Gene3D" id="1.10.510.10">
    <property type="entry name" value="Transferase(Phosphotransferase) domain 1"/>
    <property type="match status" value="1"/>
</dbReference>
<proteinExistence type="predicted"/>
<comment type="caution">
    <text evidence="3">The sequence shown here is derived from an EMBL/GenBank/DDBJ whole genome shotgun (WGS) entry which is preliminary data.</text>
</comment>
<dbReference type="SMART" id="SM00220">
    <property type="entry name" value="S_TKc"/>
    <property type="match status" value="1"/>
</dbReference>
<dbReference type="EMBL" id="MU864496">
    <property type="protein sequence ID" value="KAK4184296.1"/>
    <property type="molecule type" value="Genomic_DNA"/>
</dbReference>
<dbReference type="GO" id="GO:0005524">
    <property type="term" value="F:ATP binding"/>
    <property type="evidence" value="ECO:0007669"/>
    <property type="project" value="InterPro"/>
</dbReference>
<dbReference type="InterPro" id="IPR011009">
    <property type="entry name" value="Kinase-like_dom_sf"/>
</dbReference>
<reference evidence="3" key="1">
    <citation type="journal article" date="2023" name="Mol. Phylogenet. Evol.">
        <title>Genome-scale phylogeny and comparative genomics of the fungal order Sordariales.</title>
        <authorList>
            <person name="Hensen N."/>
            <person name="Bonometti L."/>
            <person name="Westerberg I."/>
            <person name="Brannstrom I.O."/>
            <person name="Guillou S."/>
            <person name="Cros-Aarteil S."/>
            <person name="Calhoun S."/>
            <person name="Haridas S."/>
            <person name="Kuo A."/>
            <person name="Mondo S."/>
            <person name="Pangilinan J."/>
            <person name="Riley R."/>
            <person name="LaButti K."/>
            <person name="Andreopoulos B."/>
            <person name="Lipzen A."/>
            <person name="Chen C."/>
            <person name="Yan M."/>
            <person name="Daum C."/>
            <person name="Ng V."/>
            <person name="Clum A."/>
            <person name="Steindorff A."/>
            <person name="Ohm R.A."/>
            <person name="Martin F."/>
            <person name="Silar P."/>
            <person name="Natvig D.O."/>
            <person name="Lalanne C."/>
            <person name="Gautier V."/>
            <person name="Ament-Velasquez S.L."/>
            <person name="Kruys A."/>
            <person name="Hutchinson M.I."/>
            <person name="Powell A.J."/>
            <person name="Barry K."/>
            <person name="Miller A.N."/>
            <person name="Grigoriev I.V."/>
            <person name="Debuchy R."/>
            <person name="Gladieux P."/>
            <person name="Hiltunen Thoren M."/>
            <person name="Johannesson H."/>
        </authorList>
    </citation>
    <scope>NUCLEOTIDE SEQUENCE</scope>
    <source>
        <strain evidence="3">PSN309</strain>
    </source>
</reference>
<organism evidence="3 4">
    <name type="scientific">Podospora australis</name>
    <dbReference type="NCBI Taxonomy" id="1536484"/>
    <lineage>
        <taxon>Eukaryota</taxon>
        <taxon>Fungi</taxon>
        <taxon>Dikarya</taxon>
        <taxon>Ascomycota</taxon>
        <taxon>Pezizomycotina</taxon>
        <taxon>Sordariomycetes</taxon>
        <taxon>Sordariomycetidae</taxon>
        <taxon>Sordariales</taxon>
        <taxon>Podosporaceae</taxon>
        <taxon>Podospora</taxon>
    </lineage>
</organism>
<dbReference type="SUPFAM" id="SSF56112">
    <property type="entry name" value="Protein kinase-like (PK-like)"/>
    <property type="match status" value="1"/>
</dbReference>
<dbReference type="AlphaFoldDB" id="A0AAN7AD82"/>
<reference evidence="3" key="2">
    <citation type="submission" date="2023-05" db="EMBL/GenBank/DDBJ databases">
        <authorList>
            <consortium name="Lawrence Berkeley National Laboratory"/>
            <person name="Steindorff A."/>
            <person name="Hensen N."/>
            <person name="Bonometti L."/>
            <person name="Westerberg I."/>
            <person name="Brannstrom I.O."/>
            <person name="Guillou S."/>
            <person name="Cros-Aarteil S."/>
            <person name="Calhoun S."/>
            <person name="Haridas S."/>
            <person name="Kuo A."/>
            <person name="Mondo S."/>
            <person name="Pangilinan J."/>
            <person name="Riley R."/>
            <person name="Labutti K."/>
            <person name="Andreopoulos B."/>
            <person name="Lipzen A."/>
            <person name="Chen C."/>
            <person name="Yanf M."/>
            <person name="Daum C."/>
            <person name="Ng V."/>
            <person name="Clum A."/>
            <person name="Ohm R."/>
            <person name="Martin F."/>
            <person name="Silar P."/>
            <person name="Natvig D."/>
            <person name="Lalanne C."/>
            <person name="Gautier V."/>
            <person name="Ament-Velasquez S.L."/>
            <person name="Kruys A."/>
            <person name="Hutchinson M.I."/>
            <person name="Powell A.J."/>
            <person name="Barry K."/>
            <person name="Miller A.N."/>
            <person name="Grigoriev I.V."/>
            <person name="Debuchy R."/>
            <person name="Gladieux P."/>
            <person name="Thoren M.H."/>
            <person name="Johannesson H."/>
        </authorList>
    </citation>
    <scope>NUCLEOTIDE SEQUENCE</scope>
    <source>
        <strain evidence="3">PSN309</strain>
    </source>
</reference>
<keyword evidence="3" id="KW-0808">Transferase</keyword>
<keyword evidence="3" id="KW-0418">Kinase</keyword>
<name>A0AAN7AD82_9PEZI</name>
<dbReference type="PANTHER" id="PTHR44167:SF24">
    <property type="entry name" value="SERINE_THREONINE-PROTEIN KINASE CHK2"/>
    <property type="match status" value="1"/>
</dbReference>
<evidence type="ECO:0000259" key="2">
    <source>
        <dbReference type="PROSITE" id="PS50011"/>
    </source>
</evidence>
<accession>A0AAN7AD82</accession>
<evidence type="ECO:0000313" key="3">
    <source>
        <dbReference type="EMBL" id="KAK4184296.1"/>
    </source>
</evidence>
<protein>
    <submittedName>
        <fullName evidence="3">Kinase-like domain-containing protein</fullName>
    </submittedName>
</protein>
<feature type="compositionally biased region" description="Polar residues" evidence="1">
    <location>
        <begin position="289"/>
        <end position="307"/>
    </location>
</feature>
<dbReference type="Pfam" id="PF00069">
    <property type="entry name" value="Pkinase"/>
    <property type="match status" value="1"/>
</dbReference>
<dbReference type="PROSITE" id="PS50011">
    <property type="entry name" value="PROTEIN_KINASE_DOM"/>
    <property type="match status" value="1"/>
</dbReference>
<sequence>MISAAAIHQLLNNEAQAQNQIQTQARGVPCSNKTTGISIQSLPPTIDEDDPFLAYPPEKWVASMIGNTGLLYRFTDDIVYKSNVTPREVDLMEAAGSLTMRPLSRVLYRGSDSTRSKTDTKGVLMEAGKRFNAHRIPKGERQLVVLQMFLLVEKLHKRGIIHGNIKGSNFLWSQDGRLKIVDFSSGRFIEENHDRWNKAFVSHTYLTPERMACRQQGHLPAPTVFDDYYALAIALWSMYSGKVPHNGQFNQPHIQRADLMEADDEMIRGWIRKVFRMAGCKINAPYRTSDPNPQPQRGSQPHQQAQRHSLDQQESENQRRSPQQQQEERRHWGRDVWLFLY</sequence>
<dbReference type="Proteomes" id="UP001302126">
    <property type="component" value="Unassembled WGS sequence"/>
</dbReference>